<dbReference type="PANTHER" id="PTHR30267:SF2">
    <property type="entry name" value="PROTEIN PRKA"/>
    <property type="match status" value="1"/>
</dbReference>
<evidence type="ECO:0000313" key="3">
    <source>
        <dbReference type="Proteomes" id="UP000662888"/>
    </source>
</evidence>
<dbReference type="GO" id="GO:0016301">
    <property type="term" value="F:kinase activity"/>
    <property type="evidence" value="ECO:0007669"/>
    <property type="project" value="UniProtKB-KW"/>
</dbReference>
<protein>
    <submittedName>
        <fullName evidence="2">Serine protein kinase</fullName>
    </submittedName>
</protein>
<proteinExistence type="predicted"/>
<keyword evidence="2" id="KW-0418">Kinase</keyword>
<gene>
    <name evidence="2" type="ORF">IV454_23490</name>
</gene>
<keyword evidence="3" id="KW-1185">Reference proteome</keyword>
<dbReference type="InterPro" id="IPR013153">
    <property type="entry name" value="Prk_AAA"/>
</dbReference>
<dbReference type="Proteomes" id="UP000662888">
    <property type="component" value="Chromosome"/>
</dbReference>
<dbReference type="InterPro" id="IPR010650">
    <property type="entry name" value="PrkA_C"/>
</dbReference>
<dbReference type="Pfam" id="PF08298">
    <property type="entry name" value="AAA_PrkA"/>
    <property type="match status" value="1"/>
</dbReference>
<evidence type="ECO:0000313" key="2">
    <source>
        <dbReference type="EMBL" id="QPI48470.1"/>
    </source>
</evidence>
<organism evidence="2 3">
    <name type="scientific">Massilia antarctica</name>
    <dbReference type="NCBI Taxonomy" id="2765360"/>
    <lineage>
        <taxon>Bacteria</taxon>
        <taxon>Pseudomonadati</taxon>
        <taxon>Pseudomonadota</taxon>
        <taxon>Betaproteobacteria</taxon>
        <taxon>Burkholderiales</taxon>
        <taxon>Oxalobacteraceae</taxon>
        <taxon>Telluria group</taxon>
        <taxon>Massilia</taxon>
    </lineage>
</organism>
<feature type="domain" description="PrkA AAA" evidence="1">
    <location>
        <begin position="58"/>
        <end position="411"/>
    </location>
</feature>
<name>A0AA49A7D6_9BURK</name>
<keyword evidence="2" id="KW-0808">Transferase</keyword>
<dbReference type="Pfam" id="PF06798">
    <property type="entry name" value="PrkA"/>
    <property type="match status" value="1"/>
</dbReference>
<sequence>MCVSPRIERAQILKKNQPGANVSISGDDPVTTVQDPHASFIESLGDFTRQHRAGHWSGTFAQFMEQVLPRVPQQAARSSHQYIWDMIRATCTEDGGGHFRCRLFGEDLFGIDEAIDRVVDYFKAAAAGSEVGRRLLLLLGPPSGGKSTLVILLKRALEEYSHTDDGALYGIAGCPVHESPLHLVPHTMRASCRNTYGIDISGEVCPHCRARLEDQYAGDFMQMPVERFFVSESGRSGIGTYAPHDPTTADLADLVGSVDLSKVAQYGDEGDPRAWSWSGAVYAASRGVLEMIEILKVKREFLYLLLTLTQEKNVKVSRFPLIYLDETILAHTNLAEFRKFLQESENEALLDRMVIIQVPYTLNYKEEARIYKKLISSAAPAFRDVHLDPHVLHAAAVFAILSRIQDGDDKDVELVRKVRIHANEEVEGVNRADVRRIKEKDKAPDEGLAGVSPRFVINALSNAIIQSNRKSLSTMDVLLALKDGIESDARIDPKKKRKWVDYLVLTRKDFYNRWVKEDVHKALFVSFEQEAQDLLNKYLDEVEAMLDNRQIKDPITNEERRPDERFLRAVEEKIHISESGKQSFRQEVVRKAMGAYKRGTKFSLESHLQLNDAVQQYLFEQRRDVLRLVSSAKRPDDDIRTKISAVEKRLVDEYGYDSHSAREALNYVTTLLAQE</sequence>
<accession>A0AA49A7D6</accession>
<reference evidence="2 3" key="1">
    <citation type="submission" date="2020-11" db="EMBL/GenBank/DDBJ databases">
        <authorList>
            <person name="Sun Q."/>
        </authorList>
    </citation>
    <scope>NUCLEOTIDE SEQUENCE [LARGE SCALE GENOMIC DNA]</scope>
    <source>
        <strain evidence="2 3">P8398</strain>
    </source>
</reference>
<dbReference type="Gene3D" id="3.40.50.300">
    <property type="entry name" value="P-loop containing nucleotide triphosphate hydrolases"/>
    <property type="match status" value="1"/>
</dbReference>
<dbReference type="SUPFAM" id="SSF52540">
    <property type="entry name" value="P-loop containing nucleoside triphosphate hydrolases"/>
    <property type="match status" value="1"/>
</dbReference>
<dbReference type="SMART" id="SM00763">
    <property type="entry name" value="AAA_PrkA"/>
    <property type="match status" value="1"/>
</dbReference>
<dbReference type="PANTHER" id="PTHR30267">
    <property type="entry name" value="PROTEIN KINASE PRKA"/>
    <property type="match status" value="1"/>
</dbReference>
<dbReference type="InterPro" id="IPR027417">
    <property type="entry name" value="P-loop_NTPase"/>
</dbReference>
<dbReference type="EMBL" id="CP065053">
    <property type="protein sequence ID" value="QPI48470.1"/>
    <property type="molecule type" value="Genomic_DNA"/>
</dbReference>
<evidence type="ECO:0000259" key="1">
    <source>
        <dbReference type="SMART" id="SM00763"/>
    </source>
</evidence>